<proteinExistence type="predicted"/>
<dbReference type="STRING" id="929558.SMGD1_1207"/>
<reference evidence="1 2" key="1">
    <citation type="journal article" date="2012" name="Proc. Natl. Acad. Sci. U.S.A.">
        <title>Genome and physiology of a model Epsilonproteobacterium responsible for sulfide detoxification in marine oxygen depletion zones.</title>
        <authorList>
            <person name="Grote J."/>
            <person name="Schott T."/>
            <person name="Bruckner C.G."/>
            <person name="Glockner F.O."/>
            <person name="Jost G."/>
            <person name="Teeling H."/>
            <person name="Labrenz M."/>
            <person name="Jurgens K."/>
        </authorList>
    </citation>
    <scope>NUCLEOTIDE SEQUENCE [LARGE SCALE GENOMIC DNA]</scope>
    <source>
        <strain evidence="1 2">GD1</strain>
    </source>
</reference>
<gene>
    <name evidence="1" type="ORF">SMGD1_1207</name>
</gene>
<comment type="caution">
    <text evidence="1">The sequence shown here is derived from an EMBL/GenBank/DDBJ whole genome shotgun (WGS) entry which is preliminary data.</text>
</comment>
<accession>H1FZB7</accession>
<dbReference type="PATRIC" id="fig|929558.5.peg.1199"/>
<protein>
    <submittedName>
        <fullName evidence="1">Uncharacterized protein</fullName>
    </submittedName>
</protein>
<dbReference type="Proteomes" id="UP000006431">
    <property type="component" value="Unassembled WGS sequence"/>
</dbReference>
<dbReference type="OrthoDB" id="9814711at2"/>
<keyword evidence="2" id="KW-1185">Reference proteome</keyword>
<dbReference type="EMBL" id="AFRZ01000001">
    <property type="protein sequence ID" value="EHP29731.1"/>
    <property type="molecule type" value="Genomic_DNA"/>
</dbReference>
<sequence length="272" mass="30386">MKKIIVAVVYYMFLFFGITSVSASDKISAYLLGSQVEVSVAKTKLQDAGFEVIASYEPVKNGTTLIFTNDALKAEGAKPKRSHVAILRMFIDDKEKTISITNPIYFGRAFMQDYYKEDVFIAQYEKINSAFANLKGSKDSLDFDDLATFHFMMGMPYYEDPDELATGSNEELLAKAKNYKEGKLLIFELKLSDKCTLLGYELGDNTKKFIEKTGRVNASVLPYCISIEDGAATSLAAKYYLAVSYPLLSMGEFMTISSVPGEIENDLKQPFE</sequence>
<organism evidence="1 2">
    <name type="scientific">Sulfurimonas gotlandica (strain DSM 19862 / JCM 16533 / GD1)</name>
    <dbReference type="NCBI Taxonomy" id="929558"/>
    <lineage>
        <taxon>Bacteria</taxon>
        <taxon>Pseudomonadati</taxon>
        <taxon>Campylobacterota</taxon>
        <taxon>Epsilonproteobacteria</taxon>
        <taxon>Campylobacterales</taxon>
        <taxon>Sulfurimonadaceae</taxon>
        <taxon>Sulfurimonas</taxon>
    </lineage>
</organism>
<evidence type="ECO:0000313" key="1">
    <source>
        <dbReference type="EMBL" id="EHP29731.1"/>
    </source>
</evidence>
<dbReference type="eggNOG" id="COG3439">
    <property type="taxonomic scope" value="Bacteria"/>
</dbReference>
<evidence type="ECO:0000313" key="2">
    <source>
        <dbReference type="Proteomes" id="UP000006431"/>
    </source>
</evidence>
<dbReference type="RefSeq" id="WP_008335140.1">
    <property type="nucleotide sequence ID" value="NZ_AFRZ01000001.1"/>
</dbReference>
<dbReference type="HOGENOM" id="CLU_068260_0_0_7"/>
<name>B6BGU7_SULGG</name>
<accession>B6BGU7</accession>
<dbReference type="AlphaFoldDB" id="B6BGU7"/>